<keyword evidence="3 8" id="KW-0547">Nucleotide-binding</keyword>
<keyword evidence="10" id="KW-0175">Coiled coil</keyword>
<dbReference type="KEGG" id="schv:BRCON_1559"/>
<gene>
    <name evidence="8" type="primary">trpS</name>
    <name evidence="11" type="ORF">BRCON_1559</name>
</gene>
<comment type="caution">
    <text evidence="8">Lacks conserved residue(s) required for the propagation of feature annotation.</text>
</comment>
<protein>
    <recommendedName>
        <fullName evidence="8">Tryptophan--tRNA ligase</fullName>
        <ecNumber evidence="8">6.1.1.2</ecNumber>
    </recommendedName>
    <alternativeName>
        <fullName evidence="8">Tryptophanyl-tRNA synthetase</fullName>
        <shortName evidence="8">TrpRS</shortName>
    </alternativeName>
</protein>
<dbReference type="EMBL" id="CP030759">
    <property type="protein sequence ID" value="AXA36336.1"/>
    <property type="molecule type" value="Genomic_DNA"/>
</dbReference>
<evidence type="ECO:0000256" key="8">
    <source>
        <dbReference type="HAMAP-Rule" id="MF_00140"/>
    </source>
</evidence>
<dbReference type="GO" id="GO:0004830">
    <property type="term" value="F:tryptophan-tRNA ligase activity"/>
    <property type="evidence" value="ECO:0007669"/>
    <property type="project" value="UniProtKB-UniRule"/>
</dbReference>
<sequence>MKRPRLLSGMQPTGPIHLGRLEGALRQWVRLQNEGNYDMFCFVANWHSYTTQFKDPAVIEKYSRMLVVDYISVGLDPEKTAIFLQSDVKQHAELHLLLSMITPVGWLERQPTYKDKIATLAEKYNEENVAEYISYGLLGYPVLQAADILIYKAEVVPVGRDQAPHLEIAREIARRFNHLYGEIFPEPQALISEATGTLPGIDRRKMSSSYGNAIFIRDTPEEVVEKVNQMVTTETKIRKTDPGVPENCVVCQLRKIYDPEGYLVSWEEDRQGKRGCTQNKKELAEILNAMLDPIRRKREELERNPDYVDEVLRKGAERAAAVAEETMREVRAAMKLRP</sequence>
<dbReference type="CDD" id="cd00806">
    <property type="entry name" value="TrpRS_core"/>
    <property type="match status" value="1"/>
</dbReference>
<keyword evidence="6 8" id="KW-0030">Aminoacyl-tRNA synthetase</keyword>
<evidence type="ECO:0000256" key="7">
    <source>
        <dbReference type="ARBA" id="ARBA00049929"/>
    </source>
</evidence>
<comment type="subunit">
    <text evidence="8">Homodimer.</text>
</comment>
<dbReference type="PANTHER" id="PTHR43766">
    <property type="entry name" value="TRYPTOPHAN--TRNA LIGASE, MITOCHONDRIAL"/>
    <property type="match status" value="1"/>
</dbReference>
<dbReference type="Gene3D" id="3.40.50.620">
    <property type="entry name" value="HUPs"/>
    <property type="match status" value="1"/>
</dbReference>
<evidence type="ECO:0000256" key="3">
    <source>
        <dbReference type="ARBA" id="ARBA00022741"/>
    </source>
</evidence>
<feature type="binding site" evidence="8">
    <location>
        <begin position="159"/>
        <end position="161"/>
    </location>
    <ligand>
        <name>ATP</name>
        <dbReference type="ChEBI" id="CHEBI:30616"/>
    </ligand>
</feature>
<evidence type="ECO:0000313" key="12">
    <source>
        <dbReference type="Proteomes" id="UP000262583"/>
    </source>
</evidence>
<dbReference type="Pfam" id="PF00579">
    <property type="entry name" value="tRNA-synt_1b"/>
    <property type="match status" value="1"/>
</dbReference>
<keyword evidence="5 8" id="KW-0648">Protein biosynthesis</keyword>
<dbReference type="InterPro" id="IPR024109">
    <property type="entry name" value="Trp-tRNA-ligase_bac-type"/>
</dbReference>
<evidence type="ECO:0000256" key="6">
    <source>
        <dbReference type="ARBA" id="ARBA00023146"/>
    </source>
</evidence>
<evidence type="ECO:0000256" key="4">
    <source>
        <dbReference type="ARBA" id="ARBA00022840"/>
    </source>
</evidence>
<dbReference type="Proteomes" id="UP000262583">
    <property type="component" value="Chromosome"/>
</dbReference>
<keyword evidence="4 8" id="KW-0067">ATP-binding</keyword>
<keyword evidence="2 8" id="KW-0436">Ligase</keyword>
<comment type="similarity">
    <text evidence="1 8 9">Belongs to the class-I aminoacyl-tRNA synthetase family.</text>
</comment>
<dbReference type="FunFam" id="1.10.240.10:FF:000005">
    <property type="entry name" value="Tryptophan--tRNA ligase"/>
    <property type="match status" value="1"/>
</dbReference>
<dbReference type="GO" id="GO:0005524">
    <property type="term" value="F:ATP binding"/>
    <property type="evidence" value="ECO:0007669"/>
    <property type="project" value="UniProtKB-UniRule"/>
</dbReference>
<dbReference type="EC" id="6.1.1.2" evidence="8"/>
<evidence type="ECO:0000256" key="5">
    <source>
        <dbReference type="ARBA" id="ARBA00022917"/>
    </source>
</evidence>
<name>A0A2Z4Y5V8_SUMC1</name>
<evidence type="ECO:0000256" key="10">
    <source>
        <dbReference type="SAM" id="Coils"/>
    </source>
</evidence>
<dbReference type="PANTHER" id="PTHR43766:SF1">
    <property type="entry name" value="TRYPTOPHAN--TRNA LIGASE, MITOCHONDRIAL"/>
    <property type="match status" value="1"/>
</dbReference>
<dbReference type="Gene3D" id="1.10.240.10">
    <property type="entry name" value="Tyrosyl-Transfer RNA Synthetase"/>
    <property type="match status" value="1"/>
</dbReference>
<comment type="subcellular location">
    <subcellularLocation>
        <location evidence="8">Cytoplasm</location>
    </subcellularLocation>
</comment>
<accession>A0A2Z4Y5V8</accession>
<feature type="coiled-coil region" evidence="10">
    <location>
        <begin position="284"/>
        <end position="333"/>
    </location>
</feature>
<evidence type="ECO:0000256" key="1">
    <source>
        <dbReference type="ARBA" id="ARBA00005594"/>
    </source>
</evidence>
<keyword evidence="8" id="KW-0963">Cytoplasm</keyword>
<dbReference type="GO" id="GO:0005829">
    <property type="term" value="C:cytosol"/>
    <property type="evidence" value="ECO:0007669"/>
    <property type="project" value="TreeGrafter"/>
</dbReference>
<organism evidence="11 12">
    <name type="scientific">Sumerlaea chitinivorans</name>
    <dbReference type="NCBI Taxonomy" id="2250252"/>
    <lineage>
        <taxon>Bacteria</taxon>
        <taxon>Candidatus Sumerlaeota</taxon>
        <taxon>Candidatus Sumerlaeia</taxon>
        <taxon>Candidatus Sumerlaeales</taxon>
        <taxon>Candidatus Sumerlaeaceae</taxon>
        <taxon>Candidatus Sumerlaea</taxon>
    </lineage>
</organism>
<reference evidence="11 12" key="1">
    <citation type="submission" date="2018-05" db="EMBL/GenBank/DDBJ databases">
        <title>A metagenomic window into the 2 km-deep terrestrial subsurface aquifer revealed taxonomically and functionally diverse microbial community comprising novel uncultured bacterial lineages.</title>
        <authorList>
            <person name="Kadnikov V.V."/>
            <person name="Mardanov A.V."/>
            <person name="Beletsky A.V."/>
            <person name="Banks D."/>
            <person name="Pimenov N.V."/>
            <person name="Frank Y.A."/>
            <person name="Karnachuk O.V."/>
            <person name="Ravin N.V."/>
        </authorList>
    </citation>
    <scope>NUCLEOTIDE SEQUENCE [LARGE SCALE GENOMIC DNA]</scope>
    <source>
        <strain evidence="11">BY</strain>
    </source>
</reference>
<proteinExistence type="inferred from homology"/>
<dbReference type="PRINTS" id="PR01039">
    <property type="entry name" value="TRNASYNTHTRP"/>
</dbReference>
<feature type="binding site" evidence="8">
    <location>
        <position position="147"/>
    </location>
    <ligand>
        <name>L-tryptophan</name>
        <dbReference type="ChEBI" id="CHEBI:57912"/>
    </ligand>
</feature>
<comment type="function">
    <text evidence="8">Catalyzes the attachment of tryptophan to tRNA(Trp).</text>
</comment>
<feature type="binding site" evidence="8">
    <location>
        <begin position="11"/>
        <end position="13"/>
    </location>
    <ligand>
        <name>ATP</name>
        <dbReference type="ChEBI" id="CHEBI:30616"/>
    </ligand>
</feature>
<evidence type="ECO:0000313" key="11">
    <source>
        <dbReference type="EMBL" id="AXA36336.1"/>
    </source>
</evidence>
<dbReference type="HAMAP" id="MF_00140_B">
    <property type="entry name" value="Trp_tRNA_synth_B"/>
    <property type="match status" value="1"/>
</dbReference>
<dbReference type="InterPro" id="IPR002306">
    <property type="entry name" value="Trp-tRNA-ligase"/>
</dbReference>
<evidence type="ECO:0000256" key="9">
    <source>
        <dbReference type="RuleBase" id="RU363036"/>
    </source>
</evidence>
<evidence type="ECO:0000256" key="2">
    <source>
        <dbReference type="ARBA" id="ARBA00022598"/>
    </source>
</evidence>
<dbReference type="InterPro" id="IPR002305">
    <property type="entry name" value="aa-tRNA-synth_Ic"/>
</dbReference>
<dbReference type="NCBIfam" id="TIGR00233">
    <property type="entry name" value="trpS"/>
    <property type="match status" value="1"/>
</dbReference>
<dbReference type="SUPFAM" id="SSF52374">
    <property type="entry name" value="Nucleotidylyl transferase"/>
    <property type="match status" value="1"/>
</dbReference>
<comment type="catalytic activity">
    <reaction evidence="7 8">
        <text>tRNA(Trp) + L-tryptophan + ATP = L-tryptophyl-tRNA(Trp) + AMP + diphosphate + H(+)</text>
        <dbReference type="Rhea" id="RHEA:24080"/>
        <dbReference type="Rhea" id="RHEA-COMP:9671"/>
        <dbReference type="Rhea" id="RHEA-COMP:9705"/>
        <dbReference type="ChEBI" id="CHEBI:15378"/>
        <dbReference type="ChEBI" id="CHEBI:30616"/>
        <dbReference type="ChEBI" id="CHEBI:33019"/>
        <dbReference type="ChEBI" id="CHEBI:57912"/>
        <dbReference type="ChEBI" id="CHEBI:78442"/>
        <dbReference type="ChEBI" id="CHEBI:78535"/>
        <dbReference type="ChEBI" id="CHEBI:456215"/>
        <dbReference type="EC" id="6.1.1.2"/>
    </reaction>
</comment>
<dbReference type="AlphaFoldDB" id="A0A2Z4Y5V8"/>
<dbReference type="GO" id="GO:0006436">
    <property type="term" value="P:tryptophanyl-tRNA aminoacylation"/>
    <property type="evidence" value="ECO:0007669"/>
    <property type="project" value="UniProtKB-UniRule"/>
</dbReference>
<dbReference type="InterPro" id="IPR050203">
    <property type="entry name" value="Trp-tRNA_synthetase"/>
</dbReference>
<feature type="binding site" evidence="8">
    <location>
        <position position="198"/>
    </location>
    <ligand>
        <name>ATP</name>
        <dbReference type="ChEBI" id="CHEBI:30616"/>
    </ligand>
</feature>
<dbReference type="InterPro" id="IPR014729">
    <property type="entry name" value="Rossmann-like_a/b/a_fold"/>
</dbReference>